<keyword evidence="6" id="KW-0963">Cytoplasm</keyword>
<keyword evidence="5" id="KW-0217">Developmental protein</keyword>
<feature type="repeat" description="ARM" evidence="11">
    <location>
        <begin position="139"/>
        <end position="183"/>
    </location>
</feature>
<feature type="domain" description="UNC-45/Cro1/She4 central" evidence="13">
    <location>
        <begin position="353"/>
        <end position="496"/>
    </location>
</feature>
<evidence type="ECO:0000256" key="2">
    <source>
        <dbReference type="ARBA" id="ARBA00004216"/>
    </source>
</evidence>
<dbReference type="Gene3D" id="1.25.10.10">
    <property type="entry name" value="Leucine-rich Repeat Variant"/>
    <property type="match status" value="2"/>
</dbReference>
<reference evidence="14 15" key="1">
    <citation type="submission" date="2024-02" db="EMBL/GenBank/DDBJ databases">
        <authorList>
            <person name="Daric V."/>
            <person name="Darras S."/>
        </authorList>
    </citation>
    <scope>NUCLEOTIDE SEQUENCE [LARGE SCALE GENOMIC DNA]</scope>
</reference>
<keyword evidence="9 12" id="KW-0802">TPR repeat</keyword>
<comment type="subcellular location">
    <subcellularLocation>
        <location evidence="1">Cytoplasm</location>
        <location evidence="1">Myofibril</location>
        <location evidence="1">Sarcomere</location>
        <location evidence="1">A band</location>
    </subcellularLocation>
    <subcellularLocation>
        <location evidence="2">Cytoplasm</location>
        <location evidence="2">Myofibril</location>
        <location evidence="2">Sarcomere</location>
        <location evidence="2">Z line</location>
    </subcellularLocation>
    <subcellularLocation>
        <location evidence="3">Cytoplasm</location>
        <location evidence="3">Perinuclear region</location>
    </subcellularLocation>
</comment>
<evidence type="ECO:0000256" key="10">
    <source>
        <dbReference type="ARBA" id="ARBA00023186"/>
    </source>
</evidence>
<dbReference type="InterPro" id="IPR019734">
    <property type="entry name" value="TPR_rpt"/>
</dbReference>
<keyword evidence="7" id="KW-0517">Myogenesis</keyword>
<evidence type="ECO:0000256" key="12">
    <source>
        <dbReference type="PROSITE-ProRule" id="PRU00339"/>
    </source>
</evidence>
<evidence type="ECO:0000256" key="6">
    <source>
        <dbReference type="ARBA" id="ARBA00022490"/>
    </source>
</evidence>
<dbReference type="PANTHER" id="PTHR45994">
    <property type="entry name" value="FI21225P1"/>
    <property type="match status" value="1"/>
</dbReference>
<dbReference type="InterPro" id="IPR024660">
    <property type="entry name" value="UCS_central_dom"/>
</dbReference>
<dbReference type="InterPro" id="IPR000225">
    <property type="entry name" value="Armadillo"/>
</dbReference>
<keyword evidence="8" id="KW-0221">Differentiation</keyword>
<dbReference type="InterPro" id="IPR016024">
    <property type="entry name" value="ARM-type_fold"/>
</dbReference>
<evidence type="ECO:0000313" key="14">
    <source>
        <dbReference type="EMBL" id="CAK8694322.1"/>
    </source>
</evidence>
<dbReference type="InterPro" id="IPR011990">
    <property type="entry name" value="TPR-like_helical_dom_sf"/>
</dbReference>
<evidence type="ECO:0000256" key="3">
    <source>
        <dbReference type="ARBA" id="ARBA00004556"/>
    </source>
</evidence>
<dbReference type="Pfam" id="PF13424">
    <property type="entry name" value="TPR_12"/>
    <property type="match status" value="1"/>
</dbReference>
<gene>
    <name evidence="14" type="ORF">CVLEPA_LOCUS27702</name>
</gene>
<dbReference type="EMBL" id="CAWYQH010000141">
    <property type="protein sequence ID" value="CAK8694322.1"/>
    <property type="molecule type" value="Genomic_DNA"/>
</dbReference>
<evidence type="ECO:0000256" key="7">
    <source>
        <dbReference type="ARBA" id="ARBA00022541"/>
    </source>
</evidence>
<sequence>MTNNTAVSHHELKEEGNKHYKAGEYDEALACYTKALSLVEGKQDKLIYYKNRAACYLKLDRYQDAANDSTKALDISGADTKALFRRVQALEQLGQLSEAYVDARRLYQIDPKNKAVQDTCYRLRNVLEVKVFEQNSTENRVNSMLKILFDSSAEEDNRRKAADNLVYLSKDEAGAERIFREGGPTALTELVDQTDPYVKLSAIRTLSALCNGHQARSLIILREITVDRLCSCLGSINSSEELSLSTFHLIQSIVDALQGEDKREHRGKDTAVRADFAKDLMGILLALKGMLLDKNVSAEGRDNAISLIAKNVPRKELRYGSNARTMKFLEIGGVKNMLEVSSYGFKRESAPYAISPNTRLNCSVALTKLYDDLGGDKARGVWDDQVIEYVQSLFATGTMTGNMQAMSVLTCLLQGPFDCGQKILGLQGVLETMVAMTGAEEEEAQVAAIEAIITSASKQSKATFVVENGATLLKELYKKSKSDAVKIRALVGLCKLGSSHGSDVSMKAFAEGSNVKLAKQCRKYLTNTAKEFDLRKWAAEGLSYLTLDAEAKEELCRDKEALQALFELAKSKDKTVMYGVVSCLVNCTNTYDKNDDVLPEMIELAKYAKHHIPEEDEKDKPEYVRERVKLLVESGMVHALVCLANIDTAVLTDTTKELLCRVFLIAVEDEANRGAVVAAGGGRSLLPLATDGTKKGKCLAAQAIARIAITSNPVIAFPGQRSLECVRVLQQLLHPECNALQNFEAMMALTNLAGIDDTHRRRIIREKMLSYVESFMLEDHEMLRRSATELMCNMCTCKEMVEIMERDGHDRVKLLTLLCAEDDEATRRAAAGALAMLTSRSEKVCKKIRETCKSWLENLSIIALDEVLDIQHRGMVVVHNIVNNCKFSAEEIVASNILEILMVLSKDDDPKKARAKELAITTLKKLEEDKFIQATGL</sequence>
<evidence type="ECO:0000256" key="1">
    <source>
        <dbReference type="ARBA" id="ARBA00004161"/>
    </source>
</evidence>
<evidence type="ECO:0000256" key="11">
    <source>
        <dbReference type="PROSITE-ProRule" id="PRU00259"/>
    </source>
</evidence>
<accession>A0ABP0GRL0</accession>
<dbReference type="SUPFAM" id="SSF48371">
    <property type="entry name" value="ARM repeat"/>
    <property type="match status" value="2"/>
</dbReference>
<dbReference type="PROSITE" id="PS50005">
    <property type="entry name" value="TPR"/>
    <property type="match status" value="1"/>
</dbReference>
<dbReference type="Proteomes" id="UP001642483">
    <property type="component" value="Unassembled WGS sequence"/>
</dbReference>
<dbReference type="SMART" id="SM00028">
    <property type="entry name" value="TPR"/>
    <property type="match status" value="3"/>
</dbReference>
<protein>
    <recommendedName>
        <fullName evidence="4">Protein unc-45 homolog B</fullName>
    </recommendedName>
</protein>
<dbReference type="PROSITE" id="PS50176">
    <property type="entry name" value="ARM_REPEAT"/>
    <property type="match status" value="1"/>
</dbReference>
<evidence type="ECO:0000313" key="15">
    <source>
        <dbReference type="Proteomes" id="UP001642483"/>
    </source>
</evidence>
<organism evidence="14 15">
    <name type="scientific">Clavelina lepadiformis</name>
    <name type="common">Light-bulb sea squirt</name>
    <name type="synonym">Ascidia lepadiformis</name>
    <dbReference type="NCBI Taxonomy" id="159417"/>
    <lineage>
        <taxon>Eukaryota</taxon>
        <taxon>Metazoa</taxon>
        <taxon>Chordata</taxon>
        <taxon>Tunicata</taxon>
        <taxon>Ascidiacea</taxon>
        <taxon>Aplousobranchia</taxon>
        <taxon>Clavelinidae</taxon>
        <taxon>Clavelina</taxon>
    </lineage>
</organism>
<evidence type="ECO:0000256" key="4">
    <source>
        <dbReference type="ARBA" id="ARBA00020768"/>
    </source>
</evidence>
<evidence type="ECO:0000256" key="5">
    <source>
        <dbReference type="ARBA" id="ARBA00022473"/>
    </source>
</evidence>
<evidence type="ECO:0000256" key="9">
    <source>
        <dbReference type="ARBA" id="ARBA00022803"/>
    </source>
</evidence>
<comment type="caution">
    <text evidence="14">The sequence shown here is derived from an EMBL/GenBank/DDBJ whole genome shotgun (WGS) entry which is preliminary data.</text>
</comment>
<dbReference type="PANTHER" id="PTHR45994:SF1">
    <property type="entry name" value="FI21225P1"/>
    <property type="match status" value="1"/>
</dbReference>
<feature type="repeat" description="TPR" evidence="12">
    <location>
        <begin position="9"/>
        <end position="42"/>
    </location>
</feature>
<dbReference type="Gene3D" id="1.25.40.10">
    <property type="entry name" value="Tetratricopeptide repeat domain"/>
    <property type="match status" value="1"/>
</dbReference>
<keyword evidence="10" id="KW-0143">Chaperone</keyword>
<evidence type="ECO:0000256" key="8">
    <source>
        <dbReference type="ARBA" id="ARBA00022782"/>
    </source>
</evidence>
<keyword evidence="15" id="KW-1185">Reference proteome</keyword>
<name>A0ABP0GRL0_CLALP</name>
<evidence type="ECO:0000259" key="13">
    <source>
        <dbReference type="Pfam" id="PF11701"/>
    </source>
</evidence>
<proteinExistence type="predicted"/>
<dbReference type="SUPFAM" id="SSF48452">
    <property type="entry name" value="TPR-like"/>
    <property type="match status" value="1"/>
</dbReference>
<dbReference type="InterPro" id="IPR011989">
    <property type="entry name" value="ARM-like"/>
</dbReference>
<dbReference type="Pfam" id="PF11701">
    <property type="entry name" value="UNC45-central"/>
    <property type="match status" value="1"/>
</dbReference>